<feature type="region of interest" description="Disordered" evidence="1">
    <location>
        <begin position="112"/>
        <end position="169"/>
    </location>
</feature>
<reference evidence="4" key="1">
    <citation type="submission" date="2024-06" db="EMBL/GenBank/DDBJ databases">
        <authorList>
            <person name="Ryan C."/>
        </authorList>
    </citation>
    <scope>NUCLEOTIDE SEQUENCE [LARGE SCALE GENOMIC DNA]</scope>
</reference>
<evidence type="ECO:0000313" key="4">
    <source>
        <dbReference type="Proteomes" id="UP001497457"/>
    </source>
</evidence>
<dbReference type="Pfam" id="PF13921">
    <property type="entry name" value="Myb_DNA-bind_6"/>
    <property type="match status" value="1"/>
</dbReference>
<feature type="compositionally biased region" description="Polar residues" evidence="1">
    <location>
        <begin position="61"/>
        <end position="71"/>
    </location>
</feature>
<feature type="compositionally biased region" description="Low complexity" evidence="1">
    <location>
        <begin position="26"/>
        <end position="41"/>
    </location>
</feature>
<name>A0ABC9GIL3_9POAL</name>
<dbReference type="PANTHER" id="PTHR45224">
    <property type="entry name" value="OS01G0527900 PROTEIN-RELATED"/>
    <property type="match status" value="1"/>
</dbReference>
<dbReference type="PROSITE" id="PS50090">
    <property type="entry name" value="MYB_LIKE"/>
    <property type="match status" value="1"/>
</dbReference>
<dbReference type="AlphaFoldDB" id="A0ABC9GIL3"/>
<evidence type="ECO:0000313" key="3">
    <source>
        <dbReference type="EMBL" id="CAL5095667.1"/>
    </source>
</evidence>
<feature type="region of interest" description="Disordered" evidence="1">
    <location>
        <begin position="1"/>
        <end position="71"/>
    </location>
</feature>
<feature type="compositionally biased region" description="Polar residues" evidence="1">
    <location>
        <begin position="312"/>
        <end position="321"/>
    </location>
</feature>
<feature type="compositionally biased region" description="Basic and acidic residues" evidence="1">
    <location>
        <begin position="297"/>
        <end position="308"/>
    </location>
</feature>
<dbReference type="Gene3D" id="1.10.10.60">
    <property type="entry name" value="Homeodomain-like"/>
    <property type="match status" value="1"/>
</dbReference>
<feature type="domain" description="Myb-like" evidence="2">
    <location>
        <begin position="171"/>
        <end position="232"/>
    </location>
</feature>
<feature type="compositionally biased region" description="Polar residues" evidence="1">
    <location>
        <begin position="1"/>
        <end position="21"/>
    </location>
</feature>
<organism evidence="3 4">
    <name type="scientific">Urochloa decumbens</name>
    <dbReference type="NCBI Taxonomy" id="240449"/>
    <lineage>
        <taxon>Eukaryota</taxon>
        <taxon>Viridiplantae</taxon>
        <taxon>Streptophyta</taxon>
        <taxon>Embryophyta</taxon>
        <taxon>Tracheophyta</taxon>
        <taxon>Spermatophyta</taxon>
        <taxon>Magnoliopsida</taxon>
        <taxon>Liliopsida</taxon>
        <taxon>Poales</taxon>
        <taxon>Poaceae</taxon>
        <taxon>PACMAD clade</taxon>
        <taxon>Panicoideae</taxon>
        <taxon>Panicodae</taxon>
        <taxon>Paniceae</taxon>
        <taxon>Melinidinae</taxon>
        <taxon>Urochloa</taxon>
    </lineage>
</organism>
<proteinExistence type="predicted"/>
<feature type="compositionally biased region" description="Low complexity" evidence="1">
    <location>
        <begin position="129"/>
        <end position="147"/>
    </location>
</feature>
<feature type="region of interest" description="Disordered" evidence="1">
    <location>
        <begin position="288"/>
        <end position="350"/>
    </location>
</feature>
<protein>
    <recommendedName>
        <fullName evidence="2">Myb-like domain-containing protein</fullName>
    </recommendedName>
</protein>
<dbReference type="EMBL" id="OZ075119">
    <property type="protein sequence ID" value="CAL5095667.1"/>
    <property type="molecule type" value="Genomic_DNA"/>
</dbReference>
<accession>A0ABC9GIL3</accession>
<dbReference type="PANTHER" id="PTHR45224:SF10">
    <property type="entry name" value="OS09G0317700 PROTEIN"/>
    <property type="match status" value="1"/>
</dbReference>
<evidence type="ECO:0000256" key="1">
    <source>
        <dbReference type="SAM" id="MobiDB-lite"/>
    </source>
</evidence>
<feature type="compositionally biased region" description="Acidic residues" evidence="1">
    <location>
        <begin position="150"/>
        <end position="162"/>
    </location>
</feature>
<dbReference type="Proteomes" id="UP001497457">
    <property type="component" value="Chromosome 9rd"/>
</dbReference>
<keyword evidence="4" id="KW-1185">Reference proteome</keyword>
<evidence type="ECO:0000259" key="2">
    <source>
        <dbReference type="PROSITE" id="PS50090"/>
    </source>
</evidence>
<dbReference type="CDD" id="cd00167">
    <property type="entry name" value="SANT"/>
    <property type="match status" value="1"/>
</dbReference>
<reference evidence="3 4" key="2">
    <citation type="submission" date="2024-10" db="EMBL/GenBank/DDBJ databases">
        <authorList>
            <person name="Ryan C."/>
        </authorList>
    </citation>
    <scope>NUCLEOTIDE SEQUENCE [LARGE SCALE GENOMIC DNA]</scope>
</reference>
<gene>
    <name evidence="3" type="ORF">URODEC1_LOCUS116567</name>
</gene>
<dbReference type="InterPro" id="IPR001005">
    <property type="entry name" value="SANT/Myb"/>
</dbReference>
<sequence>MENSSSGSFTNLLNSSIFSSSDPKDTNTQQQQHHPNFQPHHYPLHYPPPHIQPSFHGHYPHNTNPFPGPNYSSLSPTPASYHGGPYPGNIGQYLPGVFGGFAGNSPASPMGSMSFFPGSGGSGSRGDESSPIASSPPASGPSFPSNPTTDIEEWSDASEDEAEKTGGRIIWNQEDDLRLVSSWLKNSNDPILGNGKKGGRYWKDVADEYNRHAPEGQKRTAVQCKEHWNKTIPHINKFNGVYNDICSTYPSGHSEDQIMEKVRAKYKRAYKKKRPFAFEHWWRGLKDQPKWSKRSPHPVEEMQKRARLNESGAYTSSTQETEGADEEVRRPQGQKAAKAERKNKGKAKCQNSDGAIFTEESMKAFNELQLRKSIVAEKMADAALIQAEAEKEQAIADKEKAAAEKDRTHYDKLNTYMQLVEKDTRNYDDDAKARHNRLLDYLARDLGLN</sequence>